<sequence>MFSEEEIHSTLTSFTNNKSPEPDGFTMEFYKATWHLIKGDICNIFKDFHDNCIINEAVNVTNIALIAKKDKCSAAADYRPISLTTSLYKLIAKVIAERLKETLPYTVSKNQMAFIKGLLDSLGDKIKGVRMNNNLNLTHLLFADDILLFPEDNEDSLNNLKYVIQLFQLALGLNVNLNKSTISSINVDVARTNQVASSWGVSTQFFPTSYLGVPLDGKPISKCFWDNIKEKVSKKLSNWKYSLLSKGEKITLINSTLSSLPTYQLSVFKASASIYKSIEKTWRNFLWNSSNETQKLHLVRWSMVTSPKLKGGLGINRIKDTNFALLNKWLWRFIHEDYPLWKRFIAVKYESSVQGDIPYKSNYSSSRSPWHSMIQGLDWFQSQVTWKIKNDNNFSFWHSHWHTNSPLSVHYPRLFALSTKQNSSISDMWNSKELDWDFSLGRPMRDWEVTVGFYVLNS</sequence>
<organism evidence="1 2">
    <name type="scientific">Cucumis melo var. makuwa</name>
    <name type="common">Oriental melon</name>
    <dbReference type="NCBI Taxonomy" id="1194695"/>
    <lineage>
        <taxon>Eukaryota</taxon>
        <taxon>Viridiplantae</taxon>
        <taxon>Streptophyta</taxon>
        <taxon>Embryophyta</taxon>
        <taxon>Tracheophyta</taxon>
        <taxon>Spermatophyta</taxon>
        <taxon>Magnoliopsida</taxon>
        <taxon>eudicotyledons</taxon>
        <taxon>Gunneridae</taxon>
        <taxon>Pentapetalae</taxon>
        <taxon>rosids</taxon>
        <taxon>fabids</taxon>
        <taxon>Cucurbitales</taxon>
        <taxon>Cucurbitaceae</taxon>
        <taxon>Benincaseae</taxon>
        <taxon>Cucumis</taxon>
    </lineage>
</organism>
<dbReference type="PANTHER" id="PTHR33116:SF78">
    <property type="entry name" value="OS12G0587133 PROTEIN"/>
    <property type="match status" value="1"/>
</dbReference>
<gene>
    <name evidence="1" type="ORF">E5676_scaffold98G002530</name>
</gene>
<protein>
    <submittedName>
        <fullName evidence="1">LINE-1 retrotransposable element ORF2 protein</fullName>
    </submittedName>
</protein>
<evidence type="ECO:0000313" key="2">
    <source>
        <dbReference type="Proteomes" id="UP000321947"/>
    </source>
</evidence>
<dbReference type="EMBL" id="SSTD01013776">
    <property type="protein sequence ID" value="TYK05764.1"/>
    <property type="molecule type" value="Genomic_DNA"/>
</dbReference>
<accession>A0A5D3C384</accession>
<name>A0A5D3C384_CUCMM</name>
<comment type="caution">
    <text evidence="1">The sequence shown here is derived from an EMBL/GenBank/DDBJ whole genome shotgun (WGS) entry which is preliminary data.</text>
</comment>
<reference evidence="1 2" key="1">
    <citation type="submission" date="2019-08" db="EMBL/GenBank/DDBJ databases">
        <title>Draft genome sequences of two oriental melons (Cucumis melo L. var makuwa).</title>
        <authorList>
            <person name="Kwon S.-Y."/>
        </authorList>
    </citation>
    <scope>NUCLEOTIDE SEQUENCE [LARGE SCALE GENOMIC DNA]</scope>
    <source>
        <strain evidence="2">cv. Chang Bougi</strain>
        <tissue evidence="1">Leaf</tissue>
    </source>
</reference>
<dbReference type="AlphaFoldDB" id="A0A5D3C384"/>
<dbReference type="PANTHER" id="PTHR33116">
    <property type="entry name" value="REVERSE TRANSCRIPTASE ZINC-BINDING DOMAIN-CONTAINING PROTEIN-RELATED-RELATED"/>
    <property type="match status" value="1"/>
</dbReference>
<proteinExistence type="predicted"/>
<evidence type="ECO:0000313" key="1">
    <source>
        <dbReference type="EMBL" id="TYK05764.1"/>
    </source>
</evidence>
<dbReference type="Proteomes" id="UP000321947">
    <property type="component" value="Unassembled WGS sequence"/>
</dbReference>